<gene>
    <name evidence="1" type="ORF">ETSY2_06220</name>
</gene>
<proteinExistence type="predicted"/>
<evidence type="ECO:0000313" key="1">
    <source>
        <dbReference type="EMBL" id="ETX08298.1"/>
    </source>
</evidence>
<protein>
    <submittedName>
        <fullName evidence="1">Uncharacterized protein</fullName>
    </submittedName>
</protein>
<accession>W4MDM5</accession>
<dbReference type="Proteomes" id="UP000019140">
    <property type="component" value="Unassembled WGS sequence"/>
</dbReference>
<sequence length="136" mass="14532">MHRPITQSIDSMELTTTHNLCTPDNLGIGIMPQGMDTRALLNARPLSRLIIALLGGATGHGLLGFGAGNKPGPWALDLPIGAKFVKQTLREQAVAVFVAFTLVDTDQHPARIALDIGDPEPDHFADAQASRIHGHE</sequence>
<evidence type="ECO:0000313" key="2">
    <source>
        <dbReference type="Proteomes" id="UP000019140"/>
    </source>
</evidence>
<name>W4MDM5_9BACT</name>
<organism evidence="1 2">
    <name type="scientific">Candidatus Entotheonella gemina</name>
    <dbReference type="NCBI Taxonomy" id="1429439"/>
    <lineage>
        <taxon>Bacteria</taxon>
        <taxon>Pseudomonadati</taxon>
        <taxon>Nitrospinota/Tectimicrobiota group</taxon>
        <taxon>Candidatus Tectimicrobiota</taxon>
        <taxon>Candidatus Entotheonellia</taxon>
        <taxon>Candidatus Entotheonellales</taxon>
        <taxon>Candidatus Entotheonellaceae</taxon>
        <taxon>Candidatus Entotheonella</taxon>
    </lineage>
</organism>
<dbReference type="EMBL" id="AZHX01000251">
    <property type="protein sequence ID" value="ETX08298.1"/>
    <property type="molecule type" value="Genomic_DNA"/>
</dbReference>
<dbReference type="HOGENOM" id="CLU_1871626_0_0_7"/>
<keyword evidence="2" id="KW-1185">Reference proteome</keyword>
<reference evidence="1 2" key="1">
    <citation type="journal article" date="2014" name="Nature">
        <title>An environmental bacterial taxon with a large and distinct metabolic repertoire.</title>
        <authorList>
            <person name="Wilson M.C."/>
            <person name="Mori T."/>
            <person name="Ruckert C."/>
            <person name="Uria A.R."/>
            <person name="Helf M.J."/>
            <person name="Takada K."/>
            <person name="Gernert C."/>
            <person name="Steffens U.A."/>
            <person name="Heycke N."/>
            <person name="Schmitt S."/>
            <person name="Rinke C."/>
            <person name="Helfrich E.J."/>
            <person name="Brachmann A.O."/>
            <person name="Gurgui C."/>
            <person name="Wakimoto T."/>
            <person name="Kracht M."/>
            <person name="Crusemann M."/>
            <person name="Hentschel U."/>
            <person name="Abe I."/>
            <person name="Matsunaga S."/>
            <person name="Kalinowski J."/>
            <person name="Takeyama H."/>
            <person name="Piel J."/>
        </authorList>
    </citation>
    <scope>NUCLEOTIDE SEQUENCE [LARGE SCALE GENOMIC DNA]</scope>
    <source>
        <strain evidence="2">TSY2</strain>
    </source>
</reference>
<dbReference type="AlphaFoldDB" id="W4MDM5"/>
<comment type="caution">
    <text evidence="1">The sequence shown here is derived from an EMBL/GenBank/DDBJ whole genome shotgun (WGS) entry which is preliminary data.</text>
</comment>